<keyword evidence="4" id="KW-1185">Reference proteome</keyword>
<dbReference type="PANTHER" id="PTHR23339">
    <property type="entry name" value="TYROSINE SPECIFIC PROTEIN PHOSPHATASE AND DUAL SPECIFICITY PROTEIN PHOSPHATASE"/>
    <property type="match status" value="1"/>
</dbReference>
<gene>
    <name evidence="3" type="ORF">SAMN05216266_107261</name>
</gene>
<evidence type="ECO:0000259" key="2">
    <source>
        <dbReference type="PROSITE" id="PS50056"/>
    </source>
</evidence>
<dbReference type="EMBL" id="FOKG01000007">
    <property type="protein sequence ID" value="SFB28766.1"/>
    <property type="molecule type" value="Genomic_DNA"/>
</dbReference>
<evidence type="ECO:0000313" key="4">
    <source>
        <dbReference type="Proteomes" id="UP000243799"/>
    </source>
</evidence>
<keyword evidence="1" id="KW-0378">Hydrolase</keyword>
<dbReference type="InterPro" id="IPR057023">
    <property type="entry name" value="PTP-SAK"/>
</dbReference>
<dbReference type="SUPFAM" id="SSF52799">
    <property type="entry name" value="(Phosphotyrosine protein) phosphatases II"/>
    <property type="match status" value="1"/>
</dbReference>
<dbReference type="InterPro" id="IPR029021">
    <property type="entry name" value="Prot-tyrosine_phosphatase-like"/>
</dbReference>
<dbReference type="AlphaFoldDB" id="A0A1I0ZUM1"/>
<organism evidence="3 4">
    <name type="scientific">Amycolatopsis marina</name>
    <dbReference type="NCBI Taxonomy" id="490629"/>
    <lineage>
        <taxon>Bacteria</taxon>
        <taxon>Bacillati</taxon>
        <taxon>Actinomycetota</taxon>
        <taxon>Actinomycetes</taxon>
        <taxon>Pseudonocardiales</taxon>
        <taxon>Pseudonocardiaceae</taxon>
        <taxon>Amycolatopsis</taxon>
    </lineage>
</organism>
<evidence type="ECO:0000313" key="3">
    <source>
        <dbReference type="EMBL" id="SFB28766.1"/>
    </source>
</evidence>
<accession>A0A1I0ZUM1</accession>
<dbReference type="Pfam" id="PF22784">
    <property type="entry name" value="PTP-SAK"/>
    <property type="match status" value="1"/>
</dbReference>
<feature type="domain" description="Tyrosine specific protein phosphatases" evidence="2">
    <location>
        <begin position="71"/>
        <end position="125"/>
    </location>
</feature>
<dbReference type="STRING" id="490629.SAMN05216266_107261"/>
<evidence type="ECO:0000256" key="1">
    <source>
        <dbReference type="ARBA" id="ARBA00022801"/>
    </source>
</evidence>
<name>A0A1I0ZUM1_9PSEU</name>
<dbReference type="InterPro" id="IPR050561">
    <property type="entry name" value="PTP"/>
</dbReference>
<reference evidence="4" key="1">
    <citation type="submission" date="2016-10" db="EMBL/GenBank/DDBJ databases">
        <authorList>
            <person name="Varghese N."/>
            <person name="Submissions S."/>
        </authorList>
    </citation>
    <scope>NUCLEOTIDE SEQUENCE [LARGE SCALE GENOMIC DNA]</scope>
    <source>
        <strain evidence="4">CGMCC 4.3568</strain>
    </source>
</reference>
<dbReference type="Proteomes" id="UP000243799">
    <property type="component" value="Unassembled WGS sequence"/>
</dbReference>
<dbReference type="RefSeq" id="WP_091673641.1">
    <property type="nucleotide sequence ID" value="NZ_FOKG01000007.1"/>
</dbReference>
<dbReference type="OrthoDB" id="2629679at2"/>
<dbReference type="PROSITE" id="PS50056">
    <property type="entry name" value="TYR_PHOSPHATASE_2"/>
    <property type="match status" value="1"/>
</dbReference>
<dbReference type="Gene3D" id="3.90.190.10">
    <property type="entry name" value="Protein tyrosine phosphatase superfamily"/>
    <property type="match status" value="1"/>
</dbReference>
<sequence length="147" mass="16695">MNSPRLDDTTQLPSGFWVRGRGLGRPAPSGAQPDYGLYLGTSRLRARHDHTLTWPHRWVEWPDFLLPRDRKDAVQGIYDLYERARAGERVEVACHGGVGRTGTVMACLAVLAGLSPEEAITWTRSTYQPKAIETPWQRRWVLRFPSP</sequence>
<dbReference type="GO" id="GO:0016791">
    <property type="term" value="F:phosphatase activity"/>
    <property type="evidence" value="ECO:0007669"/>
    <property type="project" value="UniProtKB-ARBA"/>
</dbReference>
<protein>
    <submittedName>
        <fullName evidence="3">Protein-tyrosine phosphatase</fullName>
    </submittedName>
</protein>
<dbReference type="InterPro" id="IPR000387">
    <property type="entry name" value="Tyr_Pase_dom"/>
</dbReference>
<proteinExistence type="predicted"/>